<keyword evidence="4" id="KW-1185">Reference proteome</keyword>
<name>A0A327QA76_9BACT</name>
<sequence>MPSPTRPGDLFKTVHDAAKYFGRTYNLTSIAKNKELSSYIYSVKKKGETLYSYTKAKEVDGNNVKNTPWYYQTPRGASLEGDAHTHGAYDPNYLNNQFSPDDMIGTDNSDFKVAFVVTPNGTLLKYTPAESREHDEGRIEVVNTDMPSDPKDPTSKKTVPQEPPDASTDSSKTPHPTQSKPPEGIRRKLD</sequence>
<dbReference type="Proteomes" id="UP000249547">
    <property type="component" value="Unassembled WGS sequence"/>
</dbReference>
<dbReference type="Pfam" id="PF14220">
    <property type="entry name" value="DUF4329"/>
    <property type="match status" value="1"/>
</dbReference>
<dbReference type="OrthoDB" id="9765204at2"/>
<dbReference type="EMBL" id="QLLL01000008">
    <property type="protein sequence ID" value="RAJ00512.1"/>
    <property type="molecule type" value="Genomic_DNA"/>
</dbReference>
<protein>
    <submittedName>
        <fullName evidence="3">Uncharacterized protein DUF4329</fullName>
    </submittedName>
</protein>
<evidence type="ECO:0000256" key="1">
    <source>
        <dbReference type="SAM" id="MobiDB-lite"/>
    </source>
</evidence>
<evidence type="ECO:0000259" key="2">
    <source>
        <dbReference type="Pfam" id="PF14220"/>
    </source>
</evidence>
<gene>
    <name evidence="3" type="ORF">LX64_04219</name>
</gene>
<feature type="compositionally biased region" description="Basic and acidic residues" evidence="1">
    <location>
        <begin position="130"/>
        <end position="139"/>
    </location>
</feature>
<dbReference type="RefSeq" id="WP_111599621.1">
    <property type="nucleotide sequence ID" value="NZ_QLLL01000008.1"/>
</dbReference>
<feature type="compositionally biased region" description="Polar residues" evidence="1">
    <location>
        <begin position="167"/>
        <end position="180"/>
    </location>
</feature>
<evidence type="ECO:0000313" key="4">
    <source>
        <dbReference type="Proteomes" id="UP000249547"/>
    </source>
</evidence>
<reference evidence="3 4" key="1">
    <citation type="submission" date="2018-06" db="EMBL/GenBank/DDBJ databases">
        <title>Genomic Encyclopedia of Archaeal and Bacterial Type Strains, Phase II (KMG-II): from individual species to whole genera.</title>
        <authorList>
            <person name="Goeker M."/>
        </authorList>
    </citation>
    <scope>NUCLEOTIDE SEQUENCE [LARGE SCALE GENOMIC DNA]</scope>
    <source>
        <strain evidence="3 4">DSM 23857</strain>
    </source>
</reference>
<feature type="domain" description="DUF4329" evidence="2">
    <location>
        <begin position="15"/>
        <end position="131"/>
    </location>
</feature>
<proteinExistence type="predicted"/>
<feature type="region of interest" description="Disordered" evidence="1">
    <location>
        <begin position="126"/>
        <end position="190"/>
    </location>
</feature>
<dbReference type="InterPro" id="IPR025479">
    <property type="entry name" value="DUF4329"/>
</dbReference>
<accession>A0A327QA76</accession>
<dbReference type="AlphaFoldDB" id="A0A327QA76"/>
<comment type="caution">
    <text evidence="3">The sequence shown here is derived from an EMBL/GenBank/DDBJ whole genome shotgun (WGS) entry which is preliminary data.</text>
</comment>
<evidence type="ECO:0000313" key="3">
    <source>
        <dbReference type="EMBL" id="RAJ00512.1"/>
    </source>
</evidence>
<organism evidence="3 4">
    <name type="scientific">Chitinophaga skermanii</name>
    <dbReference type="NCBI Taxonomy" id="331697"/>
    <lineage>
        <taxon>Bacteria</taxon>
        <taxon>Pseudomonadati</taxon>
        <taxon>Bacteroidota</taxon>
        <taxon>Chitinophagia</taxon>
        <taxon>Chitinophagales</taxon>
        <taxon>Chitinophagaceae</taxon>
        <taxon>Chitinophaga</taxon>
    </lineage>
</organism>